<dbReference type="Proteomes" id="UP000661112">
    <property type="component" value="Unassembled WGS sequence"/>
</dbReference>
<organism evidence="1 2">
    <name type="scientific">Anabaena azotica FACHB-119</name>
    <dbReference type="NCBI Taxonomy" id="947527"/>
    <lineage>
        <taxon>Bacteria</taxon>
        <taxon>Bacillati</taxon>
        <taxon>Cyanobacteriota</taxon>
        <taxon>Cyanophyceae</taxon>
        <taxon>Nostocales</taxon>
        <taxon>Nostocaceae</taxon>
        <taxon>Anabaena</taxon>
        <taxon>Anabaena azotica</taxon>
    </lineage>
</organism>
<reference evidence="1 2" key="1">
    <citation type="journal article" date="2020" name="ISME J.">
        <title>Comparative genomics reveals insights into cyanobacterial evolution and habitat adaptation.</title>
        <authorList>
            <person name="Chen M.Y."/>
            <person name="Teng W.K."/>
            <person name="Zhao L."/>
            <person name="Hu C.X."/>
            <person name="Zhou Y.K."/>
            <person name="Han B.P."/>
            <person name="Song L.R."/>
            <person name="Shu W.S."/>
        </authorList>
    </citation>
    <scope>NUCLEOTIDE SEQUENCE [LARGE SCALE GENOMIC DNA]</scope>
    <source>
        <strain evidence="1 2">FACHB-119</strain>
    </source>
</reference>
<name>A0ABR8D0Q3_9NOST</name>
<gene>
    <name evidence="1" type="ORF">H6G83_09120</name>
</gene>
<evidence type="ECO:0000313" key="1">
    <source>
        <dbReference type="EMBL" id="MBD2500770.1"/>
    </source>
</evidence>
<dbReference type="RefSeq" id="WP_190470262.1">
    <property type="nucleotide sequence ID" value="NZ_JACJSG010000010.1"/>
</dbReference>
<evidence type="ECO:0000313" key="2">
    <source>
        <dbReference type="Proteomes" id="UP000661112"/>
    </source>
</evidence>
<sequence>MQLHINNFYISRLGNGGLGTGDWGLAVHRQNHDMVGCGISLCKVVETLHATSLQDVFGA</sequence>
<protein>
    <submittedName>
        <fullName evidence="1">Uncharacterized protein</fullName>
    </submittedName>
</protein>
<keyword evidence="2" id="KW-1185">Reference proteome</keyword>
<dbReference type="EMBL" id="JACJSG010000010">
    <property type="protein sequence ID" value="MBD2500770.1"/>
    <property type="molecule type" value="Genomic_DNA"/>
</dbReference>
<proteinExistence type="predicted"/>
<comment type="caution">
    <text evidence="1">The sequence shown here is derived from an EMBL/GenBank/DDBJ whole genome shotgun (WGS) entry which is preliminary data.</text>
</comment>
<accession>A0ABR8D0Q3</accession>